<dbReference type="Pfam" id="PF13673">
    <property type="entry name" value="Acetyltransf_10"/>
    <property type="match status" value="1"/>
</dbReference>
<dbReference type="SUPFAM" id="SSF55729">
    <property type="entry name" value="Acyl-CoA N-acyltransferases (Nat)"/>
    <property type="match status" value="1"/>
</dbReference>
<dbReference type="UniPathway" id="UPA00219"/>
<dbReference type="InterPro" id="IPR050979">
    <property type="entry name" value="LD-transpeptidase"/>
</dbReference>
<dbReference type="PROSITE" id="PS51186">
    <property type="entry name" value="GNAT"/>
    <property type="match status" value="1"/>
</dbReference>
<evidence type="ECO:0000313" key="13">
    <source>
        <dbReference type="Proteomes" id="UP000242869"/>
    </source>
</evidence>
<evidence type="ECO:0000256" key="2">
    <source>
        <dbReference type="ARBA" id="ARBA00005992"/>
    </source>
</evidence>
<dbReference type="PROSITE" id="PS52029">
    <property type="entry name" value="LD_TPASE"/>
    <property type="match status" value="1"/>
</dbReference>
<dbReference type="EMBL" id="FOVE01000001">
    <property type="protein sequence ID" value="SFM96575.1"/>
    <property type="molecule type" value="Genomic_DNA"/>
</dbReference>
<dbReference type="PANTHER" id="PTHR30582:SF24">
    <property type="entry name" value="L,D-TRANSPEPTIDASE ERFK_SRFK-RELATED"/>
    <property type="match status" value="1"/>
</dbReference>
<name>A0A1I4V5Y1_9NEIS</name>
<feature type="active site" description="Proton donor/acceptor" evidence="9">
    <location>
        <position position="151"/>
    </location>
</feature>
<keyword evidence="4 12" id="KW-0808">Transferase</keyword>
<dbReference type="InterPro" id="IPR005490">
    <property type="entry name" value="LD_TPept_cat_dom"/>
</dbReference>
<reference evidence="13" key="1">
    <citation type="submission" date="2016-10" db="EMBL/GenBank/DDBJ databases">
        <authorList>
            <person name="Varghese N."/>
            <person name="Submissions S."/>
        </authorList>
    </citation>
    <scope>NUCLEOTIDE SEQUENCE [LARGE SCALE GENOMIC DNA]</scope>
    <source>
        <strain evidence="13">DSM 6150</strain>
    </source>
</reference>
<sequence length="338" mass="37281">MASGAGYASTVLCRIVQRPTMWLPNPISRLFIAMRILVDISRQTLNLHAEDGALLREYPVSTAALGVGEQKGSFQTPRGRHVIRAKIGAGLPSGAVLKARRPTGEICTPELVAYAPERDWILSRILWLSGCQPGFNRLGNCDTMARYIYIHGTPDSEPMGAPKSHGCIRMRNGDVIDLFERVALGTEVLIRAGDADSPASFPLSILDWRRGWCAIRPLREAVFVREHGIPAELEFDEKDQLATHLVLWNGEGEAVACARLLREGYLGRIGVLPAWRGQGLGKRLVAAALEEARRIGWKELRLTAMANKTAFYLPFGFEPVGDEFEAAGLPHQAMRCFL</sequence>
<feature type="active site" description="Nucleophile" evidence="9">
    <location>
        <position position="167"/>
    </location>
</feature>
<gene>
    <name evidence="12" type="ORF">SAMN05660284_00137</name>
</gene>
<dbReference type="CDD" id="cd04301">
    <property type="entry name" value="NAT_SF"/>
    <property type="match status" value="1"/>
</dbReference>
<keyword evidence="6 9" id="KW-0133">Cell shape</keyword>
<dbReference type="GO" id="GO:0016747">
    <property type="term" value="F:acyltransferase activity, transferring groups other than amino-acyl groups"/>
    <property type="evidence" value="ECO:0007669"/>
    <property type="project" value="InterPro"/>
</dbReference>
<proteinExistence type="inferred from homology"/>
<dbReference type="Proteomes" id="UP000242869">
    <property type="component" value="Unassembled WGS sequence"/>
</dbReference>
<evidence type="ECO:0000259" key="10">
    <source>
        <dbReference type="PROSITE" id="PS51186"/>
    </source>
</evidence>
<comment type="pathway">
    <text evidence="1 9">Cell wall biogenesis; peptidoglycan biosynthesis.</text>
</comment>
<dbReference type="GO" id="GO:0071555">
    <property type="term" value="P:cell wall organization"/>
    <property type="evidence" value="ECO:0007669"/>
    <property type="project" value="UniProtKB-UniRule"/>
</dbReference>
<keyword evidence="8 9" id="KW-0961">Cell wall biogenesis/degradation</keyword>
<protein>
    <submittedName>
        <fullName evidence="12">Predicted N-acyltransferase, GNAT family</fullName>
    </submittedName>
</protein>
<dbReference type="Gene3D" id="2.40.440.10">
    <property type="entry name" value="L,D-transpeptidase catalytic domain-like"/>
    <property type="match status" value="1"/>
</dbReference>
<evidence type="ECO:0000256" key="3">
    <source>
        <dbReference type="ARBA" id="ARBA00022676"/>
    </source>
</evidence>
<evidence type="ECO:0000256" key="7">
    <source>
        <dbReference type="ARBA" id="ARBA00022984"/>
    </source>
</evidence>
<dbReference type="SUPFAM" id="SSF141523">
    <property type="entry name" value="L,D-transpeptidase catalytic domain-like"/>
    <property type="match status" value="1"/>
</dbReference>
<evidence type="ECO:0000256" key="8">
    <source>
        <dbReference type="ARBA" id="ARBA00023316"/>
    </source>
</evidence>
<evidence type="ECO:0000256" key="1">
    <source>
        <dbReference type="ARBA" id="ARBA00004752"/>
    </source>
</evidence>
<dbReference type="Pfam" id="PF03734">
    <property type="entry name" value="YkuD"/>
    <property type="match status" value="1"/>
</dbReference>
<dbReference type="CDD" id="cd16913">
    <property type="entry name" value="YkuD_like"/>
    <property type="match status" value="1"/>
</dbReference>
<dbReference type="Gene3D" id="3.40.630.30">
    <property type="match status" value="1"/>
</dbReference>
<feature type="domain" description="L,D-TPase catalytic" evidence="11">
    <location>
        <begin position="34"/>
        <end position="191"/>
    </location>
</feature>
<dbReference type="InterPro" id="IPR016181">
    <property type="entry name" value="Acyl_CoA_acyltransferase"/>
</dbReference>
<comment type="similarity">
    <text evidence="2">Belongs to the YkuD family.</text>
</comment>
<evidence type="ECO:0000259" key="11">
    <source>
        <dbReference type="PROSITE" id="PS52029"/>
    </source>
</evidence>
<dbReference type="PANTHER" id="PTHR30582">
    <property type="entry name" value="L,D-TRANSPEPTIDASE"/>
    <property type="match status" value="1"/>
</dbReference>
<dbReference type="InterPro" id="IPR000182">
    <property type="entry name" value="GNAT_dom"/>
</dbReference>
<keyword evidence="13" id="KW-1185">Reference proteome</keyword>
<dbReference type="AlphaFoldDB" id="A0A1I4V5Y1"/>
<keyword evidence="3" id="KW-0328">Glycosyltransferase</keyword>
<evidence type="ECO:0000256" key="5">
    <source>
        <dbReference type="ARBA" id="ARBA00022801"/>
    </source>
</evidence>
<keyword evidence="7 9" id="KW-0573">Peptidoglycan synthesis</keyword>
<keyword evidence="12" id="KW-0012">Acyltransferase</keyword>
<evidence type="ECO:0000313" key="12">
    <source>
        <dbReference type="EMBL" id="SFM96575.1"/>
    </source>
</evidence>
<accession>A0A1I4V5Y1</accession>
<dbReference type="GO" id="GO:0008360">
    <property type="term" value="P:regulation of cell shape"/>
    <property type="evidence" value="ECO:0007669"/>
    <property type="project" value="UniProtKB-UniRule"/>
</dbReference>
<dbReference type="GO" id="GO:0005576">
    <property type="term" value="C:extracellular region"/>
    <property type="evidence" value="ECO:0007669"/>
    <property type="project" value="TreeGrafter"/>
</dbReference>
<organism evidence="12 13">
    <name type="scientific">Formivibrio citricus</name>
    <dbReference type="NCBI Taxonomy" id="83765"/>
    <lineage>
        <taxon>Bacteria</taxon>
        <taxon>Pseudomonadati</taxon>
        <taxon>Pseudomonadota</taxon>
        <taxon>Betaproteobacteria</taxon>
        <taxon>Neisseriales</taxon>
        <taxon>Chitinibacteraceae</taxon>
        <taxon>Formivibrio</taxon>
    </lineage>
</organism>
<evidence type="ECO:0000256" key="6">
    <source>
        <dbReference type="ARBA" id="ARBA00022960"/>
    </source>
</evidence>
<dbReference type="GO" id="GO:0018104">
    <property type="term" value="P:peptidoglycan-protein cross-linking"/>
    <property type="evidence" value="ECO:0007669"/>
    <property type="project" value="TreeGrafter"/>
</dbReference>
<keyword evidence="5" id="KW-0378">Hydrolase</keyword>
<dbReference type="InterPro" id="IPR038063">
    <property type="entry name" value="Transpep_catalytic_dom"/>
</dbReference>
<evidence type="ECO:0000256" key="9">
    <source>
        <dbReference type="PROSITE-ProRule" id="PRU01373"/>
    </source>
</evidence>
<evidence type="ECO:0000256" key="4">
    <source>
        <dbReference type="ARBA" id="ARBA00022679"/>
    </source>
</evidence>
<feature type="domain" description="N-acetyltransferase" evidence="10">
    <location>
        <begin position="203"/>
        <end position="338"/>
    </location>
</feature>
<dbReference type="GO" id="GO:0016757">
    <property type="term" value="F:glycosyltransferase activity"/>
    <property type="evidence" value="ECO:0007669"/>
    <property type="project" value="UniProtKB-KW"/>
</dbReference>
<dbReference type="STRING" id="83765.SAMN05660284_00137"/>
<dbReference type="GO" id="GO:0071972">
    <property type="term" value="F:peptidoglycan L,D-transpeptidase activity"/>
    <property type="evidence" value="ECO:0007669"/>
    <property type="project" value="TreeGrafter"/>
</dbReference>